<dbReference type="InterPro" id="IPR009057">
    <property type="entry name" value="Homeodomain-like_sf"/>
</dbReference>
<dbReference type="Pfam" id="PF00440">
    <property type="entry name" value="TetR_N"/>
    <property type="match status" value="1"/>
</dbReference>
<sequence length="221" mass="26492">MLNKNIDNQVEMRKKLIFKLLPIVKKQGISPLRTDDIARYMDISKATMYKYFSSKEEIIQYIVKIYAEYITSIDQTIFEETVPFGERFQKTFEQSLLISFYISDAFLSDLKHNAPVLYEQIIQAQNERNNQLKKFYEEHIEKEVFNAINPTLILIQDDVLLRKFFEPTILIQNNMTLYQALFDYYMLKKHQVIHHEHRSHVDDEKMKSTIQYIVQKVSNYI</sequence>
<dbReference type="InterPro" id="IPR001647">
    <property type="entry name" value="HTH_TetR"/>
</dbReference>
<evidence type="ECO:0000256" key="1">
    <source>
        <dbReference type="ARBA" id="ARBA00023125"/>
    </source>
</evidence>
<gene>
    <name evidence="4" type="ORF">WAX78_16705</name>
</gene>
<feature type="domain" description="HTH tetR-type" evidence="3">
    <location>
        <begin position="10"/>
        <end position="70"/>
    </location>
</feature>
<name>A0ABU8G0X8_9BACI</name>
<proteinExistence type="predicted"/>
<dbReference type="RefSeq" id="WP_336483162.1">
    <property type="nucleotide sequence ID" value="NZ_JBAWSV010000005.1"/>
</dbReference>
<evidence type="ECO:0000313" key="4">
    <source>
        <dbReference type="EMBL" id="MEI4831087.1"/>
    </source>
</evidence>
<protein>
    <submittedName>
        <fullName evidence="4">TetR/AcrR family transcriptional regulator</fullName>
    </submittedName>
</protein>
<comment type="caution">
    <text evidence="4">The sequence shown here is derived from an EMBL/GenBank/DDBJ whole genome shotgun (WGS) entry which is preliminary data.</text>
</comment>
<dbReference type="PROSITE" id="PS50977">
    <property type="entry name" value="HTH_TETR_2"/>
    <property type="match status" value="1"/>
</dbReference>
<feature type="DNA-binding region" description="H-T-H motif" evidence="2">
    <location>
        <begin position="33"/>
        <end position="52"/>
    </location>
</feature>
<accession>A0ABU8G0X8</accession>
<dbReference type="Proteomes" id="UP001367922">
    <property type="component" value="Unassembled WGS sequence"/>
</dbReference>
<keyword evidence="1 2" id="KW-0238">DNA-binding</keyword>
<dbReference type="SUPFAM" id="SSF46689">
    <property type="entry name" value="Homeodomain-like"/>
    <property type="match status" value="1"/>
</dbReference>
<reference evidence="4 5" key="1">
    <citation type="submission" date="2024-01" db="EMBL/GenBank/DDBJ databases">
        <title>Seven novel Bacillus-like species.</title>
        <authorList>
            <person name="Liu G."/>
        </authorList>
    </citation>
    <scope>NUCLEOTIDE SEQUENCE [LARGE SCALE GENOMIC DNA]</scope>
    <source>
        <strain evidence="4 5">FJAT-53711</strain>
    </source>
</reference>
<evidence type="ECO:0000259" key="3">
    <source>
        <dbReference type="PROSITE" id="PS50977"/>
    </source>
</evidence>
<organism evidence="4 5">
    <name type="scientific">Bacillus yunxiaonensis</name>
    <dbReference type="NCBI Taxonomy" id="3127665"/>
    <lineage>
        <taxon>Bacteria</taxon>
        <taxon>Bacillati</taxon>
        <taxon>Bacillota</taxon>
        <taxon>Bacilli</taxon>
        <taxon>Bacillales</taxon>
        <taxon>Bacillaceae</taxon>
        <taxon>Bacillus</taxon>
    </lineage>
</organism>
<dbReference type="EMBL" id="JBAWSV010000005">
    <property type="protein sequence ID" value="MEI4831087.1"/>
    <property type="molecule type" value="Genomic_DNA"/>
</dbReference>
<evidence type="ECO:0000313" key="5">
    <source>
        <dbReference type="Proteomes" id="UP001367922"/>
    </source>
</evidence>
<evidence type="ECO:0000256" key="2">
    <source>
        <dbReference type="PROSITE-ProRule" id="PRU00335"/>
    </source>
</evidence>
<keyword evidence="5" id="KW-1185">Reference proteome</keyword>
<dbReference type="Gene3D" id="1.10.357.10">
    <property type="entry name" value="Tetracycline Repressor, domain 2"/>
    <property type="match status" value="1"/>
</dbReference>